<organism evidence="2 3">
    <name type="scientific">Blastomyces silverae</name>
    <dbReference type="NCBI Taxonomy" id="2060906"/>
    <lineage>
        <taxon>Eukaryota</taxon>
        <taxon>Fungi</taxon>
        <taxon>Dikarya</taxon>
        <taxon>Ascomycota</taxon>
        <taxon>Pezizomycotina</taxon>
        <taxon>Eurotiomycetes</taxon>
        <taxon>Eurotiomycetidae</taxon>
        <taxon>Onygenales</taxon>
        <taxon>Ajellomycetaceae</taxon>
        <taxon>Blastomyces</taxon>
    </lineage>
</organism>
<keyword evidence="3" id="KW-1185">Reference proteome</keyword>
<name>A0A0H1B4J9_9EURO</name>
<feature type="region of interest" description="Disordered" evidence="1">
    <location>
        <begin position="567"/>
        <end position="633"/>
    </location>
</feature>
<reference evidence="3" key="1">
    <citation type="journal article" date="2015" name="PLoS Genet.">
        <title>The dynamic genome and transcriptome of the human fungal pathogen Blastomyces and close relative Emmonsia.</title>
        <authorList>
            <person name="Munoz J.F."/>
            <person name="Gauthier G.M."/>
            <person name="Desjardins C.A."/>
            <person name="Gallo J.E."/>
            <person name="Holder J."/>
            <person name="Sullivan T.D."/>
            <person name="Marty A.J."/>
            <person name="Carmen J.C."/>
            <person name="Chen Z."/>
            <person name="Ding L."/>
            <person name="Gujja S."/>
            <person name="Magrini V."/>
            <person name="Misas E."/>
            <person name="Mitreva M."/>
            <person name="Priest M."/>
            <person name="Saif S."/>
            <person name="Whiston E.A."/>
            <person name="Young S."/>
            <person name="Zeng Q."/>
            <person name="Goldman W.E."/>
            <person name="Mardis E.R."/>
            <person name="Taylor J.W."/>
            <person name="McEwen J.G."/>
            <person name="Clay O.K."/>
            <person name="Klein B.S."/>
            <person name="Cuomo C.A."/>
        </authorList>
    </citation>
    <scope>NUCLEOTIDE SEQUENCE [LARGE SCALE GENOMIC DNA]</scope>
    <source>
        <strain evidence="3">UAMH 139</strain>
    </source>
</reference>
<feature type="compositionally biased region" description="Basic and acidic residues" evidence="1">
    <location>
        <begin position="461"/>
        <end position="480"/>
    </location>
</feature>
<feature type="region of interest" description="Disordered" evidence="1">
    <location>
        <begin position="652"/>
        <end position="737"/>
    </location>
</feature>
<feature type="compositionally biased region" description="Low complexity" evidence="1">
    <location>
        <begin position="118"/>
        <end position="127"/>
    </location>
</feature>
<protein>
    <submittedName>
        <fullName evidence="2">Uncharacterized protein</fullName>
    </submittedName>
</protein>
<gene>
    <name evidence="2" type="ORF">EMPG_10630</name>
</gene>
<evidence type="ECO:0000256" key="1">
    <source>
        <dbReference type="SAM" id="MobiDB-lite"/>
    </source>
</evidence>
<feature type="compositionally biased region" description="Polar residues" evidence="1">
    <location>
        <begin position="107"/>
        <end position="117"/>
    </location>
</feature>
<feature type="region of interest" description="Disordered" evidence="1">
    <location>
        <begin position="107"/>
        <end position="127"/>
    </location>
</feature>
<dbReference type="OrthoDB" id="4185962at2759"/>
<dbReference type="EMBL" id="LDEV01003395">
    <property type="protein sequence ID" value="KLJ05922.1"/>
    <property type="molecule type" value="Genomic_DNA"/>
</dbReference>
<proteinExistence type="predicted"/>
<feature type="compositionally biased region" description="Polar residues" evidence="1">
    <location>
        <begin position="698"/>
        <end position="728"/>
    </location>
</feature>
<dbReference type="AlphaFoldDB" id="A0A0H1B4J9"/>
<evidence type="ECO:0000313" key="2">
    <source>
        <dbReference type="EMBL" id="KLJ05922.1"/>
    </source>
</evidence>
<comment type="caution">
    <text evidence="2">The sequence shown here is derived from an EMBL/GenBank/DDBJ whole genome shotgun (WGS) entry which is preliminary data.</text>
</comment>
<evidence type="ECO:0000313" key="3">
    <source>
        <dbReference type="Proteomes" id="UP000053573"/>
    </source>
</evidence>
<feature type="compositionally biased region" description="Polar residues" evidence="1">
    <location>
        <begin position="481"/>
        <end position="497"/>
    </location>
</feature>
<dbReference type="Proteomes" id="UP000053573">
    <property type="component" value="Unassembled WGS sequence"/>
</dbReference>
<sequence length="737" mass="80708">MASIWRRLTSSPDCRLDEDASRTQSSLRSRCVKRDLHRRRSLAGLFTTSPPSKEPDQNISTITCEERIHYPLYNPRDPRHNLDALACDNKDKGFWTTYGRSIRSRFQGSTKSGTVSPNIQQQNSRRSIRSSFVSFTSSSRLMKRFSRSETPSKPPLSSIWEPQSRNQEVACKLLPDKIDDSQLSGFPEALGAPPQYLLPSLPSMSSGLMSPLELEACTAGAHTEQETSYPQNYGSGPQTFSRPLQPFHILRNAVSSMSSGQPGVQAHPKYANISNNRSEITSSPIPIMSKRPPFNHQQARMVKGRDNANMSTLLSKQMHSHSSIFDDQKNDESQIPKFLTNGAKPESLLNLGEQWLETRMQPLREVSHGISQPSTATDSEFGVEMYRTSGPHRYASTTESDAVLSSWLSSLSSISGSTLCRSPPSSTRHPSRARQAGLLSTSDLLWQGGLVQGFSGSKTRHCSEPLIRDRAATNKREETPSKSNSLRPNVSTESVGQENPDKPNSVRNIRLEVGRPFKVPNTPFNLHMKSAEYSNPVSNSCRESSDLKAGFNKGDFWSGSIDSRIENGDFKQLPNDNRPDSPVLDGHDTDGHGEVQFGTECPIMPVTHPKETRAPSYSGKTQPPRSVSQDTTNRKIISTCKTSCIPCVKPSTDCGTTSVERRESQVASDRGSKSSCTRKNGSSSGSGSGSGDSGQSDPLTNSTAGTSVVDFTSDQNLTTKTNGEQRTASPVGIKALA</sequence>
<accession>A0A0H1B4J9</accession>
<feature type="region of interest" description="Disordered" evidence="1">
    <location>
        <begin position="457"/>
        <end position="507"/>
    </location>
</feature>
<feature type="compositionally biased region" description="Polar residues" evidence="1">
    <location>
        <begin position="618"/>
        <end position="633"/>
    </location>
</feature>